<feature type="domain" description="Helicase C-terminal" evidence="6">
    <location>
        <begin position="812"/>
        <end position="964"/>
    </location>
</feature>
<dbReference type="Gene3D" id="3.40.50.10810">
    <property type="entry name" value="Tandem AAA-ATPase domain"/>
    <property type="match status" value="2"/>
</dbReference>
<dbReference type="Gene3D" id="3.40.50.300">
    <property type="entry name" value="P-loop containing nucleotide triphosphate hydrolases"/>
    <property type="match status" value="1"/>
</dbReference>
<protein>
    <submittedName>
        <fullName evidence="7">ATP-dependent helicase, SNF2 family</fullName>
        <ecNumber evidence="7">3.6.4.-</ecNumber>
    </submittedName>
</protein>
<feature type="region of interest" description="Disordered" evidence="4">
    <location>
        <begin position="224"/>
        <end position="243"/>
    </location>
</feature>
<dbReference type="GO" id="GO:0016787">
    <property type="term" value="F:hydrolase activity"/>
    <property type="evidence" value="ECO:0007669"/>
    <property type="project" value="UniProtKB-KW"/>
</dbReference>
<dbReference type="GO" id="GO:0008094">
    <property type="term" value="F:ATP-dependent activity, acting on DNA"/>
    <property type="evidence" value="ECO:0007669"/>
    <property type="project" value="TreeGrafter"/>
</dbReference>
<dbReference type="EC" id="3.6.4.-" evidence="7"/>
<dbReference type="EMBL" id="JATAAI010000002">
    <property type="protein sequence ID" value="KAK1747904.1"/>
    <property type="molecule type" value="Genomic_DNA"/>
</dbReference>
<feature type="compositionally biased region" description="Low complexity" evidence="4">
    <location>
        <begin position="1078"/>
        <end position="1091"/>
    </location>
</feature>
<dbReference type="InterPro" id="IPR014001">
    <property type="entry name" value="Helicase_ATP-bd"/>
</dbReference>
<organism evidence="7 8">
    <name type="scientific">Skeletonema marinoi</name>
    <dbReference type="NCBI Taxonomy" id="267567"/>
    <lineage>
        <taxon>Eukaryota</taxon>
        <taxon>Sar</taxon>
        <taxon>Stramenopiles</taxon>
        <taxon>Ochrophyta</taxon>
        <taxon>Bacillariophyta</taxon>
        <taxon>Coscinodiscophyceae</taxon>
        <taxon>Thalassiosirophycidae</taxon>
        <taxon>Thalassiosirales</taxon>
        <taxon>Skeletonemataceae</taxon>
        <taxon>Skeletonema</taxon>
        <taxon>Skeletonema marinoi-dohrnii complex</taxon>
    </lineage>
</organism>
<feature type="compositionally biased region" description="Acidic residues" evidence="4">
    <location>
        <begin position="706"/>
        <end position="717"/>
    </location>
</feature>
<dbReference type="InterPro" id="IPR027417">
    <property type="entry name" value="P-loop_NTPase"/>
</dbReference>
<keyword evidence="1" id="KW-0547">Nucleotide-binding</keyword>
<dbReference type="CDD" id="cd18793">
    <property type="entry name" value="SF2_C_SNF"/>
    <property type="match status" value="1"/>
</dbReference>
<keyword evidence="2 7" id="KW-0378">Hydrolase</keyword>
<feature type="compositionally biased region" description="Basic and acidic residues" evidence="4">
    <location>
        <begin position="1060"/>
        <end position="1075"/>
    </location>
</feature>
<evidence type="ECO:0000256" key="4">
    <source>
        <dbReference type="SAM" id="MobiDB-lite"/>
    </source>
</evidence>
<reference evidence="7" key="1">
    <citation type="submission" date="2023-06" db="EMBL/GenBank/DDBJ databases">
        <title>Survivors Of The Sea: Transcriptome response of Skeletonema marinoi to long-term dormancy.</title>
        <authorList>
            <person name="Pinder M.I.M."/>
            <person name="Kourtchenko O."/>
            <person name="Robertson E.K."/>
            <person name="Larsson T."/>
            <person name="Maumus F."/>
            <person name="Osuna-Cruz C.M."/>
            <person name="Vancaester E."/>
            <person name="Stenow R."/>
            <person name="Vandepoele K."/>
            <person name="Ploug H."/>
            <person name="Bruchert V."/>
            <person name="Godhe A."/>
            <person name="Topel M."/>
        </authorList>
    </citation>
    <scope>NUCLEOTIDE SEQUENCE</scope>
    <source>
        <strain evidence="7">R05AC</strain>
    </source>
</reference>
<feature type="region of interest" description="Disordered" evidence="4">
    <location>
        <begin position="706"/>
        <end position="728"/>
    </location>
</feature>
<dbReference type="GO" id="GO:0005524">
    <property type="term" value="F:ATP binding"/>
    <property type="evidence" value="ECO:0007669"/>
    <property type="project" value="UniProtKB-KW"/>
</dbReference>
<dbReference type="SMART" id="SM00490">
    <property type="entry name" value="HELICc"/>
    <property type="match status" value="1"/>
</dbReference>
<keyword evidence="7" id="KW-0347">Helicase</keyword>
<dbReference type="InterPro" id="IPR000330">
    <property type="entry name" value="SNF2_N"/>
</dbReference>
<dbReference type="GO" id="GO:0005634">
    <property type="term" value="C:nucleus"/>
    <property type="evidence" value="ECO:0007669"/>
    <property type="project" value="TreeGrafter"/>
</dbReference>
<dbReference type="SUPFAM" id="SSF52540">
    <property type="entry name" value="P-loop containing nucleoside triphosphate hydrolases"/>
    <property type="match status" value="2"/>
</dbReference>
<dbReference type="Pfam" id="PF00176">
    <property type="entry name" value="SNF2-rel_dom"/>
    <property type="match status" value="1"/>
</dbReference>
<comment type="caution">
    <text evidence="7">The sequence shown here is derived from an EMBL/GenBank/DDBJ whole genome shotgun (WGS) entry which is preliminary data.</text>
</comment>
<evidence type="ECO:0000256" key="3">
    <source>
        <dbReference type="ARBA" id="ARBA00022840"/>
    </source>
</evidence>
<sequence>MHRSKQPLFKEDEKRRRVTASPYQRKRRKELGDSSSSEDNDTTANDETGSITWTQRGGDNDDGDLSSTYNRQQQDAKPAARAASTAVECYDLLSSSDDEENKNNGITIRKKKTVTSAQPRTTGQWLTSLNSRRDYDSSSSSSDDDDDFCDTKTDMGRRKWLTSSTAQTKLDHLTKIESPADKALQMLLWEIGFDFNILAHQFEAIRFVAGVVRSFPLAADQSENKCDIDSDSDSDSSSVKSDNNGINEMLALDLAGEMKRSNALKQPTNLVKTRGCLLADEMGLGKTIEALGGAVLRNHLSTVKGKSKAKKPTLIITPQDGIQQQWYEALRRSGVESARICVMGERKKDTKARGGRTYKSSSTQEGMYLLCTRYKIQSELKKLFEQTANLKSALNNSILFQHIPVGLVGKLRNQYLAEKGKERNNYIRNRERRQDCITRLIRSSFNEDKASFKIAFNSVIIDECHFLKNVLAYWGIGAALLGGQAKRTILLSGTPYNNGPSDMSALMTFIDPRNKAAQLNWWEKAVGMGKKKAVTDAVSNWRSSYMLRRQKDVLLDLPERKRKCINIAAFPAELFIYENYEFAFLSALNKLQEAMDDGNPESIRRQKELCEIMMACMSCMRMALIHPIIPGGREITIQFSPSRRHLLKREENKERCVLCSGRSYPTQRAEQFEARRTAEENGDEFIAEEDYLNLVGADARVRTEMDLDDDELDDDDILSGSNTHGNKEKGQLVELDHDICQAAGSDCRHFAHKKCLAAFLENGCDQCPRCYDLSSRIHISNKEGVGNVSHRVYCSNTQTNVSGLNGFTASAKIVKAIEWFQKTVPDGEKAIILSFFKGSLDLVEAILTEELGIDCARYDGDVGKETRAEDLKRFQTSSTCRVLLASVQSGGTGLNITQANHVCFLDRWFNPQVHDQAESRVHRIGQERDVKVVYLDVVLSVDCVMKIVNEYKLDNASVLLADGTSIGGAASSVGYKDLSGVIGNSMKAIRDMRRSAIASNELTGNGGLPIALPFDADQLFDKVQEVINSKAKPKKEDDDASSVSSSGSKTNGYESGDSAMSDKELDDSVKDEKTAMKSMEWAASQESSSSNDSILNYDIHAKSAVKPAKWPASQESFSSNDSILDYDIFSSKKPKAARSRETVIEMERGSLQSDRKEEVIDLSLDDGDDQPYWK</sequence>
<evidence type="ECO:0000256" key="1">
    <source>
        <dbReference type="ARBA" id="ARBA00022741"/>
    </source>
</evidence>
<gene>
    <name evidence="7" type="ORF">QTG54_001867</name>
</gene>
<keyword evidence="8" id="KW-1185">Reference proteome</keyword>
<dbReference type="PANTHER" id="PTHR45626">
    <property type="entry name" value="TRANSCRIPTION TERMINATION FACTOR 2-RELATED"/>
    <property type="match status" value="1"/>
</dbReference>
<feature type="compositionally biased region" description="Polar residues" evidence="4">
    <location>
        <begin position="65"/>
        <end position="75"/>
    </location>
</feature>
<dbReference type="PROSITE" id="PS51194">
    <property type="entry name" value="HELICASE_CTER"/>
    <property type="match status" value="1"/>
</dbReference>
<dbReference type="PROSITE" id="PS51192">
    <property type="entry name" value="HELICASE_ATP_BIND_1"/>
    <property type="match status" value="1"/>
</dbReference>
<feature type="compositionally biased region" description="Basic and acidic residues" evidence="4">
    <location>
        <begin position="1138"/>
        <end position="1159"/>
    </location>
</feature>
<proteinExistence type="predicted"/>
<dbReference type="InterPro" id="IPR038718">
    <property type="entry name" value="SNF2-like_sf"/>
</dbReference>
<feature type="region of interest" description="Disordered" evidence="4">
    <location>
        <begin position="1030"/>
        <end position="1091"/>
    </location>
</feature>
<feature type="compositionally biased region" description="Acidic residues" evidence="4">
    <location>
        <begin position="1163"/>
        <end position="1174"/>
    </location>
</feature>
<dbReference type="Pfam" id="PF00271">
    <property type="entry name" value="Helicase_C"/>
    <property type="match status" value="1"/>
</dbReference>
<dbReference type="SMART" id="SM00487">
    <property type="entry name" value="DEXDc"/>
    <property type="match status" value="1"/>
</dbReference>
<name>A0AAD8YLV9_9STRA</name>
<dbReference type="AlphaFoldDB" id="A0AAD8YLV9"/>
<feature type="compositionally biased region" description="Polar residues" evidence="4">
    <location>
        <begin position="42"/>
        <end position="57"/>
    </location>
</feature>
<evidence type="ECO:0000256" key="2">
    <source>
        <dbReference type="ARBA" id="ARBA00022801"/>
    </source>
</evidence>
<dbReference type="InterPro" id="IPR001650">
    <property type="entry name" value="Helicase_C-like"/>
</dbReference>
<dbReference type="Proteomes" id="UP001224775">
    <property type="component" value="Unassembled WGS sequence"/>
</dbReference>
<dbReference type="CDD" id="cd16448">
    <property type="entry name" value="RING-H2"/>
    <property type="match status" value="1"/>
</dbReference>
<dbReference type="PANTHER" id="PTHR45626:SF22">
    <property type="entry name" value="DNA REPAIR PROTEIN RAD5"/>
    <property type="match status" value="1"/>
</dbReference>
<dbReference type="InterPro" id="IPR050628">
    <property type="entry name" value="SNF2_RAD54_helicase_TF"/>
</dbReference>
<feature type="compositionally biased region" description="Polar residues" evidence="4">
    <location>
        <begin position="114"/>
        <end position="130"/>
    </location>
</feature>
<accession>A0AAD8YLV9</accession>
<feature type="region of interest" description="Disordered" evidence="4">
    <location>
        <begin position="1134"/>
        <end position="1174"/>
    </location>
</feature>
<feature type="region of interest" description="Disordered" evidence="4">
    <location>
        <begin position="1"/>
        <end position="82"/>
    </location>
</feature>
<evidence type="ECO:0000313" key="7">
    <source>
        <dbReference type="EMBL" id="KAK1747904.1"/>
    </source>
</evidence>
<feature type="region of interest" description="Disordered" evidence="4">
    <location>
        <begin position="95"/>
        <end position="149"/>
    </location>
</feature>
<evidence type="ECO:0000259" key="5">
    <source>
        <dbReference type="PROSITE" id="PS51192"/>
    </source>
</evidence>
<dbReference type="GO" id="GO:0006281">
    <property type="term" value="P:DNA repair"/>
    <property type="evidence" value="ECO:0007669"/>
    <property type="project" value="TreeGrafter"/>
</dbReference>
<evidence type="ECO:0000259" key="6">
    <source>
        <dbReference type="PROSITE" id="PS51194"/>
    </source>
</evidence>
<feature type="domain" description="Helicase ATP-binding" evidence="5">
    <location>
        <begin position="267"/>
        <end position="513"/>
    </location>
</feature>
<evidence type="ECO:0000313" key="8">
    <source>
        <dbReference type="Proteomes" id="UP001224775"/>
    </source>
</evidence>
<dbReference type="GO" id="GO:0004386">
    <property type="term" value="F:helicase activity"/>
    <property type="evidence" value="ECO:0007669"/>
    <property type="project" value="UniProtKB-KW"/>
</dbReference>
<dbReference type="InterPro" id="IPR049730">
    <property type="entry name" value="SNF2/RAD54-like_C"/>
</dbReference>
<keyword evidence="3" id="KW-0067">ATP-binding</keyword>